<evidence type="ECO:0000313" key="2">
    <source>
        <dbReference type="EMBL" id="CAG9278512.1"/>
    </source>
</evidence>
<gene>
    <name evidence="2" type="ORF">PTTT1_LOCUS7165</name>
</gene>
<sequence length="246" mass="27545">MNCLWLSFLFFQMSQAWTMFYPRTSSFLSKTAVKSSSSVEAELFVDENEMVPIAENYVRAKYKSMAQSHGKLACTNEGAGQILRSLLPPVTPAELNTEVSKTLATIMANPKNSDDTIEEDDFVKAIVNNSYWKAAGSLVVKELIYFDALHTYYRAGTPLLNNSDYETLRDNLTGEGSVVVNMKAKETIFVMAVASSRRGDPVMDDLQYTTLKRELKAQGSWVTARSQDTLEKLGLNTFMGYLHRAL</sequence>
<dbReference type="Proteomes" id="UP000836788">
    <property type="component" value="Chromosome 10"/>
</dbReference>
<dbReference type="AlphaFoldDB" id="A0A8J9TEY1"/>
<organism evidence="2">
    <name type="scientific">Phaeodactylum tricornutum</name>
    <name type="common">Diatom</name>
    <dbReference type="NCBI Taxonomy" id="2850"/>
    <lineage>
        <taxon>Eukaryota</taxon>
        <taxon>Sar</taxon>
        <taxon>Stramenopiles</taxon>
        <taxon>Ochrophyta</taxon>
        <taxon>Bacillariophyta</taxon>
        <taxon>Bacillariophyceae</taxon>
        <taxon>Bacillariophycidae</taxon>
        <taxon>Naviculales</taxon>
        <taxon>Phaeodactylaceae</taxon>
        <taxon>Phaeodactylum</taxon>
    </lineage>
</organism>
<keyword evidence="1" id="KW-0732">Signal</keyword>
<feature type="signal peptide" evidence="1">
    <location>
        <begin position="1"/>
        <end position="16"/>
    </location>
</feature>
<protein>
    <submittedName>
        <fullName evidence="2">Uncharacterized protein</fullName>
    </submittedName>
</protein>
<dbReference type="GO" id="GO:0009535">
    <property type="term" value="C:chloroplast thylakoid membrane"/>
    <property type="evidence" value="ECO:0007669"/>
    <property type="project" value="InterPro"/>
</dbReference>
<reference evidence="2" key="1">
    <citation type="submission" date="2022-02" db="EMBL/GenBank/DDBJ databases">
        <authorList>
            <person name="Giguere J D."/>
        </authorList>
    </citation>
    <scope>NUCLEOTIDE SEQUENCE</scope>
    <source>
        <strain evidence="2">CCAP 1055/1</strain>
    </source>
</reference>
<proteinExistence type="predicted"/>
<dbReference type="OMA" id="REHAHPF"/>
<dbReference type="InterPro" id="IPR039987">
    <property type="entry name" value="PGRL1"/>
</dbReference>
<dbReference type="GO" id="GO:0016730">
    <property type="term" value="F:oxidoreductase activity, acting on iron-sulfur proteins as donors"/>
    <property type="evidence" value="ECO:0007669"/>
    <property type="project" value="InterPro"/>
</dbReference>
<dbReference type="GO" id="GO:0009773">
    <property type="term" value="P:photosynthetic electron transport in photosystem I"/>
    <property type="evidence" value="ECO:0007669"/>
    <property type="project" value="InterPro"/>
</dbReference>
<evidence type="ECO:0000256" key="1">
    <source>
        <dbReference type="SAM" id="SignalP"/>
    </source>
</evidence>
<dbReference type="EMBL" id="OU594951">
    <property type="protein sequence ID" value="CAG9278512.1"/>
    <property type="molecule type" value="Genomic_DNA"/>
</dbReference>
<dbReference type="PANTHER" id="PTHR31032:SF1">
    <property type="entry name" value="PGR5-LIKE PROTEIN 1B, CHLOROPLASTIC"/>
    <property type="match status" value="1"/>
</dbReference>
<dbReference type="PANTHER" id="PTHR31032">
    <property type="entry name" value="PGR5-LIKE PROTEIN 1B, CHLOROPLASTIC"/>
    <property type="match status" value="1"/>
</dbReference>
<accession>A0A8J9TEY1</accession>
<feature type="chain" id="PRO_5035474556" evidence="1">
    <location>
        <begin position="17"/>
        <end position="246"/>
    </location>
</feature>
<name>A0A8J9TEY1_PHATR</name>